<dbReference type="FunFam" id="1.10.10.60:FF:000002">
    <property type="entry name" value="Myb family transcription factor"/>
    <property type="match status" value="1"/>
</dbReference>
<dbReference type="Proteomes" id="UP001567538">
    <property type="component" value="Unassembled WGS sequence"/>
</dbReference>
<keyword evidence="6" id="KW-0539">Nucleus</keyword>
<dbReference type="Pfam" id="PF14379">
    <property type="entry name" value="Myb_CC_LHEQLE"/>
    <property type="match status" value="1"/>
</dbReference>
<evidence type="ECO:0000259" key="7">
    <source>
        <dbReference type="PROSITE" id="PS51294"/>
    </source>
</evidence>
<dbReference type="Gene3D" id="1.10.10.60">
    <property type="entry name" value="Homeodomain-like"/>
    <property type="match status" value="1"/>
</dbReference>
<evidence type="ECO:0000256" key="4">
    <source>
        <dbReference type="ARBA" id="ARBA00023054"/>
    </source>
</evidence>
<dbReference type="GO" id="GO:0005634">
    <property type="term" value="C:nucleus"/>
    <property type="evidence" value="ECO:0007669"/>
    <property type="project" value="UniProtKB-SubCell"/>
</dbReference>
<keyword evidence="3" id="KW-0805">Transcription regulation</keyword>
<evidence type="ECO:0000313" key="9">
    <source>
        <dbReference type="Proteomes" id="UP001567538"/>
    </source>
</evidence>
<dbReference type="InterPro" id="IPR009057">
    <property type="entry name" value="Homeodomain-like_sf"/>
</dbReference>
<dbReference type="InterPro" id="IPR046955">
    <property type="entry name" value="PHR1-like"/>
</dbReference>
<keyword evidence="4" id="KW-0175">Coiled coil</keyword>
<reference evidence="8 9" key="1">
    <citation type="submission" date="2024-06" db="EMBL/GenBank/DDBJ databases">
        <title>A chromosome level genome sequence of Diviner's sage (Salvia divinorum).</title>
        <authorList>
            <person name="Ford S.A."/>
            <person name="Ro D.-K."/>
            <person name="Ness R.W."/>
            <person name="Phillips M.A."/>
        </authorList>
    </citation>
    <scope>NUCLEOTIDE SEQUENCE [LARGE SCALE GENOMIC DNA]</scope>
    <source>
        <strain evidence="8">SAF-2024a</strain>
        <tissue evidence="8">Leaf</tissue>
    </source>
</reference>
<dbReference type="PANTHER" id="PTHR31499">
    <property type="entry name" value="MYB FAMILY TRANSCRIPTION FACTOR PHL11"/>
    <property type="match status" value="1"/>
</dbReference>
<gene>
    <name evidence="8" type="ORF">AAHA92_01789</name>
</gene>
<dbReference type="SUPFAM" id="SSF46689">
    <property type="entry name" value="Homeodomain-like"/>
    <property type="match status" value="1"/>
</dbReference>
<keyword evidence="9" id="KW-1185">Reference proteome</keyword>
<name>A0ABD1IEA7_SALDI</name>
<keyword evidence="5" id="KW-0804">Transcription</keyword>
<dbReference type="InterPro" id="IPR001005">
    <property type="entry name" value="SANT/Myb"/>
</dbReference>
<dbReference type="PANTHER" id="PTHR31499:SF2">
    <property type="entry name" value="MYB-RELATED PROTEIN 2"/>
    <property type="match status" value="1"/>
</dbReference>
<dbReference type="Pfam" id="PF00249">
    <property type="entry name" value="Myb_DNA-binding"/>
    <property type="match status" value="1"/>
</dbReference>
<evidence type="ECO:0000256" key="2">
    <source>
        <dbReference type="ARBA" id="ARBA00006783"/>
    </source>
</evidence>
<comment type="subcellular location">
    <subcellularLocation>
        <location evidence="1">Nucleus</location>
    </subcellularLocation>
</comment>
<dbReference type="AlphaFoldDB" id="A0ABD1IEA7"/>
<dbReference type="PROSITE" id="PS51294">
    <property type="entry name" value="HTH_MYB"/>
    <property type="match status" value="1"/>
</dbReference>
<evidence type="ECO:0000256" key="6">
    <source>
        <dbReference type="ARBA" id="ARBA00023242"/>
    </source>
</evidence>
<evidence type="ECO:0000313" key="8">
    <source>
        <dbReference type="EMBL" id="KAL1566148.1"/>
    </source>
</evidence>
<evidence type="ECO:0000256" key="1">
    <source>
        <dbReference type="ARBA" id="ARBA00004123"/>
    </source>
</evidence>
<proteinExistence type="inferred from homology"/>
<feature type="domain" description="HTH myb-type" evidence="7">
    <location>
        <begin position="54"/>
        <end position="114"/>
    </location>
</feature>
<dbReference type="InterPro" id="IPR006447">
    <property type="entry name" value="Myb_dom_plants"/>
</dbReference>
<protein>
    <submittedName>
        <fullName evidence="8">Myb-related protein 2-like isoform X1</fullName>
    </submittedName>
</protein>
<comment type="similarity">
    <text evidence="2">Belongs to the MYB-CC family.</text>
</comment>
<sequence length="422" mass="47135">MLVIYHIKDNTMYHCRHHQEKNVHPSSRVSIPSERHMFLQGVNGTGDSGLVLSSDAKPRLKWTLDLHERFIEAVNQLGGAEKATPKSVLKLMGIPGLTLYHLKSHLQKYRLSKNLHQQANNGSNKASKADRVPEVNAPHVSNQNISNQATSNLQLGEAIQMQIEVQQRLHEQLEVQRRLQMRIEAQGKYLQSVLEKAQESLGRQNAGTLGLEAAKVQLSELVSQVSNQCLNSTFSRINDLSDLCLQQQAQAAQPKDCSGESCLTSCEGTIRDHELYDNRLGLKPMNFRAPIEEMIDCKDAGLHKMGLRWHENLKDCGKYLSTANDMADNTFATEANPGGLSMSIGLQSGEWDVNGSNPKERLNGAEADAKCLDENTVKQDKQKSSSESKLPFFPTKLDLNTNYEKDVASNYKQLDLNGFSWN</sequence>
<dbReference type="NCBIfam" id="TIGR01557">
    <property type="entry name" value="myb_SHAQKYF"/>
    <property type="match status" value="1"/>
</dbReference>
<dbReference type="InterPro" id="IPR017930">
    <property type="entry name" value="Myb_dom"/>
</dbReference>
<dbReference type="EMBL" id="JBEAFC010000002">
    <property type="protein sequence ID" value="KAL1566148.1"/>
    <property type="molecule type" value="Genomic_DNA"/>
</dbReference>
<dbReference type="InterPro" id="IPR025756">
    <property type="entry name" value="Myb_CC_LHEQLE"/>
</dbReference>
<evidence type="ECO:0000256" key="3">
    <source>
        <dbReference type="ARBA" id="ARBA00023015"/>
    </source>
</evidence>
<organism evidence="8 9">
    <name type="scientific">Salvia divinorum</name>
    <name type="common">Maria pastora</name>
    <name type="synonym">Diviner's sage</name>
    <dbReference type="NCBI Taxonomy" id="28513"/>
    <lineage>
        <taxon>Eukaryota</taxon>
        <taxon>Viridiplantae</taxon>
        <taxon>Streptophyta</taxon>
        <taxon>Embryophyta</taxon>
        <taxon>Tracheophyta</taxon>
        <taxon>Spermatophyta</taxon>
        <taxon>Magnoliopsida</taxon>
        <taxon>eudicotyledons</taxon>
        <taxon>Gunneridae</taxon>
        <taxon>Pentapetalae</taxon>
        <taxon>asterids</taxon>
        <taxon>lamiids</taxon>
        <taxon>Lamiales</taxon>
        <taxon>Lamiaceae</taxon>
        <taxon>Nepetoideae</taxon>
        <taxon>Mentheae</taxon>
        <taxon>Salviinae</taxon>
        <taxon>Salvia</taxon>
        <taxon>Salvia subgen. Calosphace</taxon>
    </lineage>
</organism>
<evidence type="ECO:0000256" key="5">
    <source>
        <dbReference type="ARBA" id="ARBA00023163"/>
    </source>
</evidence>
<accession>A0ABD1IEA7</accession>
<comment type="caution">
    <text evidence="8">The sequence shown here is derived from an EMBL/GenBank/DDBJ whole genome shotgun (WGS) entry which is preliminary data.</text>
</comment>